<proteinExistence type="predicted"/>
<name>A0ABM5Z8Y4_9BURK</name>
<keyword evidence="2" id="KW-1185">Reference proteome</keyword>
<protein>
    <submittedName>
        <fullName evidence="1">Uncharacterized protein</fullName>
    </submittedName>
</protein>
<evidence type="ECO:0000313" key="2">
    <source>
        <dbReference type="Proteomes" id="UP000074914"/>
    </source>
</evidence>
<dbReference type="EMBL" id="CP013236">
    <property type="protein sequence ID" value="AMP15592.1"/>
    <property type="molecule type" value="Genomic_DNA"/>
</dbReference>
<gene>
    <name evidence="1" type="ORF">CPter291_3357</name>
</gene>
<dbReference type="Proteomes" id="UP000074914">
    <property type="component" value="Chromosome"/>
</dbReference>
<accession>A0ABM5Z8Y4</accession>
<reference evidence="1 2" key="1">
    <citation type="submission" date="2015-11" db="EMBL/GenBank/DDBJ databases">
        <title>Exploring the genomic traits of fungus-feeding bacterial genus Collimonas.</title>
        <authorList>
            <person name="Song C."/>
            <person name="Schmidt R."/>
            <person name="de Jager V."/>
            <person name="Krzyzanowska D."/>
            <person name="Jongedijk E."/>
            <person name="Cankar K."/>
            <person name="Beekwilder J."/>
            <person name="van Veen A."/>
            <person name="de Boer W."/>
            <person name="van Veen J.A."/>
            <person name="Garbeva P."/>
        </authorList>
    </citation>
    <scope>NUCLEOTIDE SEQUENCE [LARGE SCALE GENOMIC DNA]</scope>
    <source>
        <strain evidence="1 2">Ter291</strain>
    </source>
</reference>
<organism evidence="1 2">
    <name type="scientific">Collimonas pratensis</name>
    <dbReference type="NCBI Taxonomy" id="279113"/>
    <lineage>
        <taxon>Bacteria</taxon>
        <taxon>Pseudomonadati</taxon>
        <taxon>Pseudomonadota</taxon>
        <taxon>Betaproteobacteria</taxon>
        <taxon>Burkholderiales</taxon>
        <taxon>Oxalobacteraceae</taxon>
        <taxon>Collimonas</taxon>
    </lineage>
</organism>
<evidence type="ECO:0000313" key="1">
    <source>
        <dbReference type="EMBL" id="AMP15592.1"/>
    </source>
</evidence>
<sequence>MHVSIGLIFLDFCTTGWERHHQISTTLPPPSPYRYYHNAAISAL</sequence>